<reference evidence="3" key="1">
    <citation type="journal article" date="2019" name="Int. J. Syst. Evol. Microbiol.">
        <title>The Global Catalogue of Microorganisms (GCM) 10K type strain sequencing project: providing services to taxonomists for standard genome sequencing and annotation.</title>
        <authorList>
            <consortium name="The Broad Institute Genomics Platform"/>
            <consortium name="The Broad Institute Genome Sequencing Center for Infectious Disease"/>
            <person name="Wu L."/>
            <person name="Ma J."/>
        </authorList>
    </citation>
    <scope>NUCLEOTIDE SEQUENCE [LARGE SCALE GENOMIC DNA]</scope>
    <source>
        <strain evidence="3">CGMCC 4.7020</strain>
    </source>
</reference>
<feature type="domain" description="Tc1-like transposase DDE" evidence="1">
    <location>
        <begin position="197"/>
        <end position="338"/>
    </location>
</feature>
<dbReference type="Pfam" id="PF13358">
    <property type="entry name" value="DDE_3"/>
    <property type="match status" value="1"/>
</dbReference>
<dbReference type="NCBIfam" id="NF033545">
    <property type="entry name" value="transpos_IS630"/>
    <property type="match status" value="1"/>
</dbReference>
<dbReference type="Proteomes" id="UP001597058">
    <property type="component" value="Unassembled WGS sequence"/>
</dbReference>
<dbReference type="Pfam" id="PF13565">
    <property type="entry name" value="HTH_32"/>
    <property type="match status" value="1"/>
</dbReference>
<proteinExistence type="predicted"/>
<evidence type="ECO:0000313" key="2">
    <source>
        <dbReference type="EMBL" id="MFD1312091.1"/>
    </source>
</evidence>
<keyword evidence="3" id="KW-1185">Reference proteome</keyword>
<dbReference type="EMBL" id="JBHTMM010000103">
    <property type="protein sequence ID" value="MFD1312091.1"/>
    <property type="molecule type" value="Genomic_DNA"/>
</dbReference>
<comment type="caution">
    <text evidence="2">The sequence shown here is derived from an EMBL/GenBank/DDBJ whole genome shotgun (WGS) entry which is preliminary data.</text>
</comment>
<sequence length="393" mass="43837">MRTAPSRPPGKLGIALRAADRERLKKMAYGHRTEHRLRMRAQVVLHAARGHSNARIARATGLHLDTVRCWRGRFAEHGLGALADRERSGRPPSFTALQVTEAKALACRLPAETGVPLARWSCPELAAELSVRGITGPVSASTVRRWLRDDALKPWQHRSWIFITDPGFRAKTQRVLDLYARTWRGVPLGEDEYVISADEKTSIQARCRCHPTLAPGQARAMRVNHTYGRGGALAYLAAYDTHAAKVFGRTEPTTGIDPFMHLVAQVIAQEPYVSAKRVFWIVDNGSSQRGKKAADRLSAAFPNAVMVHTPVHASWLNQVEIYFSVVQRKVVTPNDFTDLTQVGDRLRAFEDRYNATAQPFQWKFTTSDLDDLLARLDQHTADRHEESSAAPGA</sequence>
<dbReference type="RefSeq" id="WP_381239095.1">
    <property type="nucleotide sequence ID" value="NZ_JBHSKH010000071.1"/>
</dbReference>
<gene>
    <name evidence="2" type="ORF">ACFQ5X_40640</name>
</gene>
<name>A0ABW3XSW4_9ACTN</name>
<dbReference type="InterPro" id="IPR047655">
    <property type="entry name" value="Transpos_IS630-like"/>
</dbReference>
<protein>
    <submittedName>
        <fullName evidence="2">IS630 family transposase</fullName>
    </submittedName>
</protein>
<organism evidence="2 3">
    <name type="scientific">Streptomyces kaempferi</name>
    <dbReference type="NCBI Taxonomy" id="333725"/>
    <lineage>
        <taxon>Bacteria</taxon>
        <taxon>Bacillati</taxon>
        <taxon>Actinomycetota</taxon>
        <taxon>Actinomycetes</taxon>
        <taxon>Kitasatosporales</taxon>
        <taxon>Streptomycetaceae</taxon>
        <taxon>Streptomyces</taxon>
    </lineage>
</organism>
<accession>A0ABW3XSW4</accession>
<evidence type="ECO:0000313" key="3">
    <source>
        <dbReference type="Proteomes" id="UP001597058"/>
    </source>
</evidence>
<dbReference type="SUPFAM" id="SSF46689">
    <property type="entry name" value="Homeodomain-like"/>
    <property type="match status" value="1"/>
</dbReference>
<evidence type="ECO:0000259" key="1">
    <source>
        <dbReference type="Pfam" id="PF13358"/>
    </source>
</evidence>
<dbReference type="InterPro" id="IPR009057">
    <property type="entry name" value="Homeodomain-like_sf"/>
</dbReference>
<dbReference type="InterPro" id="IPR038717">
    <property type="entry name" value="Tc1-like_DDE_dom"/>
</dbReference>